<comment type="similarity">
    <text evidence="2">Belongs to the HAD-like hydrolase superfamily. CbbY/CbbZ/Gph/YieH family.</text>
</comment>
<gene>
    <name evidence="6" type="ORF">RM697_07960</name>
</gene>
<dbReference type="SFLD" id="SFLDS00003">
    <property type="entry name" value="Haloacid_Dehalogenase"/>
    <property type="match status" value="1"/>
</dbReference>
<keyword evidence="3" id="KW-0479">Metal-binding</keyword>
<evidence type="ECO:0000256" key="2">
    <source>
        <dbReference type="ARBA" id="ARBA00006171"/>
    </source>
</evidence>
<dbReference type="Gene3D" id="1.10.150.240">
    <property type="entry name" value="Putative phosphatase, domain 2"/>
    <property type="match status" value="1"/>
</dbReference>
<dbReference type="PANTHER" id="PTHR46193">
    <property type="entry name" value="6-PHOSPHOGLUCONATE PHOSPHATASE"/>
    <property type="match status" value="1"/>
</dbReference>
<dbReference type="PANTHER" id="PTHR46193:SF18">
    <property type="entry name" value="HEXITOL PHOSPHATASE B"/>
    <property type="match status" value="1"/>
</dbReference>
<evidence type="ECO:0000256" key="4">
    <source>
        <dbReference type="ARBA" id="ARBA00022842"/>
    </source>
</evidence>
<keyword evidence="4" id="KW-0460">Magnesium</keyword>
<keyword evidence="5" id="KW-0119">Carbohydrate metabolism</keyword>
<dbReference type="InterPro" id="IPR006439">
    <property type="entry name" value="HAD-SF_hydro_IA"/>
</dbReference>
<evidence type="ECO:0000313" key="7">
    <source>
        <dbReference type="Proteomes" id="UP001259492"/>
    </source>
</evidence>
<keyword evidence="7" id="KW-1185">Reference proteome</keyword>
<dbReference type="SFLD" id="SFLDG01129">
    <property type="entry name" value="C1.5:_HAD__Beta-PGM__Phosphata"/>
    <property type="match status" value="1"/>
</dbReference>
<organism evidence="6 7">
    <name type="scientific">Microcosmobacter mediterraneus</name>
    <dbReference type="NCBI Taxonomy" id="3075607"/>
    <lineage>
        <taxon>Bacteria</taxon>
        <taxon>Pseudomonadati</taxon>
        <taxon>Bacteroidota</taxon>
        <taxon>Flavobacteriia</taxon>
        <taxon>Flavobacteriales</taxon>
        <taxon>Flavobacteriaceae</taxon>
        <taxon>Microcosmobacter</taxon>
    </lineage>
</organism>
<protein>
    <submittedName>
        <fullName evidence="6">HAD family phosphatase</fullName>
    </submittedName>
</protein>
<dbReference type="NCBIfam" id="TIGR01509">
    <property type="entry name" value="HAD-SF-IA-v3"/>
    <property type="match status" value="1"/>
</dbReference>
<sequence>MLKAVLFDMDGVIVDTEPLHRKAYFQMFSDIGIDVSDHLFESFTGSSTIEICRALCMQFNLSLAPETLVQIKRQHFKVLFDTDKSLALIDGVLNLIKDYYQNNLTLVLASSASMPNINRIFKRFDLNQYFKAKLSGADLPKSKPHPDIFIKAAQASGYSRAECMVIEDSTNGIEAAKAANIFCVGYNSLHSKNQDYTKADLIINDFKEINFNKIMLKL</sequence>
<dbReference type="Gene3D" id="3.40.50.1000">
    <property type="entry name" value="HAD superfamily/HAD-like"/>
    <property type="match status" value="1"/>
</dbReference>
<dbReference type="SUPFAM" id="SSF56784">
    <property type="entry name" value="HAD-like"/>
    <property type="match status" value="1"/>
</dbReference>
<dbReference type="InterPro" id="IPR023214">
    <property type="entry name" value="HAD_sf"/>
</dbReference>
<dbReference type="InterPro" id="IPR036412">
    <property type="entry name" value="HAD-like_sf"/>
</dbReference>
<name>A0ABU2YK79_9FLAO</name>
<dbReference type="EMBL" id="JAVRIA010000003">
    <property type="protein sequence ID" value="MDT0558576.1"/>
    <property type="molecule type" value="Genomic_DNA"/>
</dbReference>
<dbReference type="CDD" id="cd16423">
    <property type="entry name" value="HAD_BPGM-like"/>
    <property type="match status" value="1"/>
</dbReference>
<reference evidence="6 7" key="1">
    <citation type="submission" date="2023-09" db="EMBL/GenBank/DDBJ databases">
        <authorList>
            <person name="Rey-Velasco X."/>
        </authorList>
    </citation>
    <scope>NUCLEOTIDE SEQUENCE [LARGE SCALE GENOMIC DNA]</scope>
    <source>
        <strain evidence="6 7">W332</strain>
    </source>
</reference>
<dbReference type="Pfam" id="PF13419">
    <property type="entry name" value="HAD_2"/>
    <property type="match status" value="1"/>
</dbReference>
<evidence type="ECO:0000256" key="1">
    <source>
        <dbReference type="ARBA" id="ARBA00001946"/>
    </source>
</evidence>
<dbReference type="SFLD" id="SFLDG01135">
    <property type="entry name" value="C1.5.6:_HAD__Beta-PGM__Phospha"/>
    <property type="match status" value="1"/>
</dbReference>
<dbReference type="RefSeq" id="WP_311427337.1">
    <property type="nucleotide sequence ID" value="NZ_JAVRIA010000003.1"/>
</dbReference>
<comment type="cofactor">
    <cofactor evidence="1">
        <name>Mg(2+)</name>
        <dbReference type="ChEBI" id="CHEBI:18420"/>
    </cofactor>
</comment>
<evidence type="ECO:0000313" key="6">
    <source>
        <dbReference type="EMBL" id="MDT0558576.1"/>
    </source>
</evidence>
<dbReference type="InterPro" id="IPR041492">
    <property type="entry name" value="HAD_2"/>
</dbReference>
<evidence type="ECO:0000256" key="5">
    <source>
        <dbReference type="ARBA" id="ARBA00023277"/>
    </source>
</evidence>
<comment type="caution">
    <text evidence="6">The sequence shown here is derived from an EMBL/GenBank/DDBJ whole genome shotgun (WGS) entry which is preliminary data.</text>
</comment>
<dbReference type="InterPro" id="IPR023198">
    <property type="entry name" value="PGP-like_dom2"/>
</dbReference>
<dbReference type="Proteomes" id="UP001259492">
    <property type="component" value="Unassembled WGS sequence"/>
</dbReference>
<dbReference type="InterPro" id="IPR051600">
    <property type="entry name" value="Beta-PGM-like"/>
</dbReference>
<proteinExistence type="inferred from homology"/>
<dbReference type="NCBIfam" id="TIGR01549">
    <property type="entry name" value="HAD-SF-IA-v1"/>
    <property type="match status" value="1"/>
</dbReference>
<evidence type="ECO:0000256" key="3">
    <source>
        <dbReference type="ARBA" id="ARBA00022723"/>
    </source>
</evidence>
<accession>A0ABU2YK79</accession>